<dbReference type="Pfam" id="PF01609">
    <property type="entry name" value="DDE_Tnp_1"/>
    <property type="match status" value="1"/>
</dbReference>
<feature type="domain" description="Transposase IS4-like" evidence="2">
    <location>
        <begin position="2"/>
        <end position="73"/>
    </location>
</feature>
<feature type="region of interest" description="Disordered" evidence="1">
    <location>
        <begin position="1"/>
        <end position="31"/>
    </location>
</feature>
<reference evidence="3 4" key="1">
    <citation type="submission" date="2018-06" db="EMBL/GenBank/DDBJ databases">
        <authorList>
            <consortium name="Pathogen Informatics"/>
            <person name="Doyle S."/>
        </authorList>
    </citation>
    <scope>NUCLEOTIDE SEQUENCE [LARGE SCALE GENOMIC DNA]</scope>
    <source>
        <strain evidence="3 4">NCTC8622</strain>
    </source>
</reference>
<feature type="compositionally biased region" description="Basic and acidic residues" evidence="1">
    <location>
        <begin position="14"/>
        <end position="26"/>
    </location>
</feature>
<dbReference type="Proteomes" id="UP000254079">
    <property type="component" value="Unassembled WGS sequence"/>
</dbReference>
<dbReference type="InterPro" id="IPR002559">
    <property type="entry name" value="Transposase_11"/>
</dbReference>
<dbReference type="GO" id="GO:0003677">
    <property type="term" value="F:DNA binding"/>
    <property type="evidence" value="ECO:0007669"/>
    <property type="project" value="InterPro"/>
</dbReference>
<organism evidence="3 4">
    <name type="scientific">Escherichia coli</name>
    <dbReference type="NCBI Taxonomy" id="562"/>
    <lineage>
        <taxon>Bacteria</taxon>
        <taxon>Pseudomonadati</taxon>
        <taxon>Pseudomonadota</taxon>
        <taxon>Gammaproteobacteria</taxon>
        <taxon>Enterobacterales</taxon>
        <taxon>Enterobacteriaceae</taxon>
        <taxon>Escherichia</taxon>
    </lineage>
</organism>
<dbReference type="AlphaFoldDB" id="A0A376UG53"/>
<dbReference type="EMBL" id="UGCP01000002">
    <property type="protein sequence ID" value="STI88177.1"/>
    <property type="molecule type" value="Genomic_DNA"/>
</dbReference>
<evidence type="ECO:0000313" key="4">
    <source>
        <dbReference type="Proteomes" id="UP000254079"/>
    </source>
</evidence>
<proteinExistence type="predicted"/>
<name>A0A376UG53_ECOLX</name>
<evidence type="ECO:0000313" key="3">
    <source>
        <dbReference type="EMBL" id="STI88177.1"/>
    </source>
</evidence>
<gene>
    <name evidence="3" type="primary">insH_22</name>
    <name evidence="3" type="ORF">NCTC8622_07371</name>
</gene>
<dbReference type="PANTHER" id="PTHR35604:SF2">
    <property type="entry name" value="TRANSPOSASE INSH FOR INSERTION SEQUENCE ELEMENT IS5A-RELATED"/>
    <property type="match status" value="1"/>
</dbReference>
<dbReference type="PANTHER" id="PTHR35604">
    <property type="entry name" value="TRANSPOSASE INSH FOR INSERTION SEQUENCE ELEMENT IS5A-RELATED"/>
    <property type="match status" value="1"/>
</dbReference>
<feature type="region of interest" description="Disordered" evidence="1">
    <location>
        <begin position="81"/>
        <end position="109"/>
    </location>
</feature>
<sequence>MVDATIIEAPSSTKNKEQQRDPEMHQTKKGNQWHFGMKAHIGVDAKSGLTHSLVTTAANEHDLNQLGNLLHGEEQFVSAMPATKGRHSARSWPSGCGLADRRAPGKVRT</sequence>
<protein>
    <submittedName>
        <fullName evidence="3">IS5 transposase and trans-activator</fullName>
    </submittedName>
</protein>
<accession>A0A376UG53</accession>
<dbReference type="GO" id="GO:0004803">
    <property type="term" value="F:transposase activity"/>
    <property type="evidence" value="ECO:0007669"/>
    <property type="project" value="InterPro"/>
</dbReference>
<evidence type="ECO:0000259" key="2">
    <source>
        <dbReference type="Pfam" id="PF01609"/>
    </source>
</evidence>
<evidence type="ECO:0000256" key="1">
    <source>
        <dbReference type="SAM" id="MobiDB-lite"/>
    </source>
</evidence>
<dbReference type="GO" id="GO:0006313">
    <property type="term" value="P:DNA transposition"/>
    <property type="evidence" value="ECO:0007669"/>
    <property type="project" value="InterPro"/>
</dbReference>